<sequence>MGSFIITNSRSCLRNLCPLLRPSLCHHRALLDHNLVSDHRYCTGGERRPSEFHSSSRQTDFRQKDRNSYLKSVFAAGNARRTAEVLKRKSGEDENQDRVSRGSVKGQTVEIPSGALSVSEWRDLKSSCLRPERFELRMMTGMLAAESDISIAKSLLNFVAAEHGTLPYELLLRYLTLCVSGAHHSEVSDVYDIMRSCFKSLDTGANSLFVKGLSQTERWRETLKILEDIKKVITPSSRNYSDAVSGAVLHGDRETAWRLYRELMDQRLTPNQETWSCLFASGVSQREHRDELLAILTFMRENQIYPEEKLIRSIKTWFESFPDENWRGTFTSVDPRGVCRCCGTELESIHLTEEEYTQLKHTVMEDVIEGRDIFNKTTPEELERFKIFVKERPAFDIVIDGLNVANMAPNSEDDPFLLYGALHSGNHCNFVSRDLMRDHKACLPDSATRRLFFKWQRGHQLVLSNFTLGKKIRLQRTSFFDTIVQSRGTTWHVPYDESSAARSTYEDKLLDCSTITHLFRITENIGCVMTGMTADSRSQVQRARYEAANWMYKYGYEIPVDMLCKRMADISQVYTQNAEMRPLGCCMMVVGVDEECGPQVYKCDPAGYYCGFKATAAGVKQTEATSFLEKKVKKKLDWTFDQTVETAISCLSTVLSIDFKPTELEVGVVTTQEPRFRILSQTEIDTHLVALSERD</sequence>
<keyword evidence="7" id="KW-0963">Cytoplasm</keyword>
<evidence type="ECO:0000256" key="1">
    <source>
        <dbReference type="ARBA" id="ARBA00000928"/>
    </source>
</evidence>
<dbReference type="GO" id="GO:0046872">
    <property type="term" value="F:metal ion binding"/>
    <property type="evidence" value="ECO:0007669"/>
    <property type="project" value="UniProtKB-KW"/>
</dbReference>
<dbReference type="Pfam" id="PF16953">
    <property type="entry name" value="PRORP"/>
    <property type="match status" value="1"/>
</dbReference>
<dbReference type="InterPro" id="IPR011990">
    <property type="entry name" value="TPR-like_helical_dom_sf"/>
</dbReference>
<keyword evidence="14 18" id="KW-0647">Proteasome</keyword>
<keyword evidence="12" id="KW-0862">Zinc</keyword>
<name>A0A556VVS7_BAGYA</name>
<comment type="similarity">
    <text evidence="5">Belongs to the PPR family. P subfamily.</text>
</comment>
<dbReference type="EC" id="3.1.26.5" evidence="6"/>
<dbReference type="GO" id="GO:0001682">
    <property type="term" value="P:tRNA 5'-leader removal"/>
    <property type="evidence" value="ECO:0007669"/>
    <property type="project" value="TreeGrafter"/>
</dbReference>
<evidence type="ECO:0000256" key="19">
    <source>
        <dbReference type="SAM" id="MobiDB-lite"/>
    </source>
</evidence>
<dbReference type="OrthoDB" id="5835702at2759"/>
<dbReference type="GO" id="GO:0004526">
    <property type="term" value="F:ribonuclease P activity"/>
    <property type="evidence" value="ECO:0007669"/>
    <property type="project" value="UniProtKB-EC"/>
</dbReference>
<dbReference type="InterPro" id="IPR029055">
    <property type="entry name" value="Ntn_hydrolases_N"/>
</dbReference>
<keyword evidence="8" id="KW-0819">tRNA processing</keyword>
<keyword evidence="13" id="KW-0460">Magnesium</keyword>
<dbReference type="PANTHER" id="PTHR13547">
    <property type="match status" value="1"/>
</dbReference>
<dbReference type="Gene3D" id="1.25.40.10">
    <property type="entry name" value="Tetratricopeptide repeat domain"/>
    <property type="match status" value="1"/>
</dbReference>
<dbReference type="EMBL" id="VCAZ01000317">
    <property type="protein sequence ID" value="TTY87652.1"/>
    <property type="molecule type" value="Genomic_DNA"/>
</dbReference>
<dbReference type="GO" id="GO:0019773">
    <property type="term" value="C:proteasome core complex, alpha-subunit complex"/>
    <property type="evidence" value="ECO:0007669"/>
    <property type="project" value="UniProtKB-UniRule"/>
</dbReference>
<keyword evidence="9" id="KW-0540">Nuclease</keyword>
<evidence type="ECO:0000256" key="2">
    <source>
        <dbReference type="ARBA" id="ARBA00001946"/>
    </source>
</evidence>
<reference evidence="21 22" key="1">
    <citation type="journal article" date="2019" name="Genome Biol. Evol.">
        <title>Whole-Genome Sequencing of the Giant Devil Catfish, Bagarius yarrelli.</title>
        <authorList>
            <person name="Jiang W."/>
            <person name="Lv Y."/>
            <person name="Cheng L."/>
            <person name="Yang K."/>
            <person name="Chao B."/>
            <person name="Wang X."/>
            <person name="Li Y."/>
            <person name="Pan X."/>
            <person name="You X."/>
            <person name="Zhang Y."/>
            <person name="Yang J."/>
            <person name="Li J."/>
            <person name="Zhang X."/>
            <person name="Liu S."/>
            <person name="Sun C."/>
            <person name="Yang J."/>
            <person name="Shi Q."/>
        </authorList>
    </citation>
    <scope>NUCLEOTIDE SEQUENCE [LARGE SCALE GENOMIC DNA]</scope>
    <source>
        <strain evidence="21">JWS20170419001</strain>
        <tissue evidence="21">Muscle</tissue>
    </source>
</reference>
<evidence type="ECO:0000256" key="8">
    <source>
        <dbReference type="ARBA" id="ARBA00022694"/>
    </source>
</evidence>
<evidence type="ECO:0000256" key="10">
    <source>
        <dbReference type="ARBA" id="ARBA00022723"/>
    </source>
</evidence>
<keyword evidence="15" id="KW-0809">Transit peptide</keyword>
<evidence type="ECO:0000256" key="6">
    <source>
        <dbReference type="ARBA" id="ARBA00012179"/>
    </source>
</evidence>
<organism evidence="21 22">
    <name type="scientific">Bagarius yarrelli</name>
    <name type="common">Goonch</name>
    <name type="synonym">Bagrus yarrelli</name>
    <dbReference type="NCBI Taxonomy" id="175774"/>
    <lineage>
        <taxon>Eukaryota</taxon>
        <taxon>Metazoa</taxon>
        <taxon>Chordata</taxon>
        <taxon>Craniata</taxon>
        <taxon>Vertebrata</taxon>
        <taxon>Euteleostomi</taxon>
        <taxon>Actinopterygii</taxon>
        <taxon>Neopterygii</taxon>
        <taxon>Teleostei</taxon>
        <taxon>Ostariophysi</taxon>
        <taxon>Siluriformes</taxon>
        <taxon>Sisoridae</taxon>
        <taxon>Sisorinae</taxon>
        <taxon>Bagarius</taxon>
    </lineage>
</organism>
<feature type="region of interest" description="Disordered" evidence="19">
    <location>
        <begin position="45"/>
        <end position="64"/>
    </location>
</feature>
<dbReference type="AlphaFoldDB" id="A0A556VVS7"/>
<accession>A0A556VVS7</accession>
<evidence type="ECO:0000256" key="4">
    <source>
        <dbReference type="ARBA" id="ARBA00004173"/>
    </source>
</evidence>
<dbReference type="InterPro" id="IPR034642">
    <property type="entry name" value="Proteasome_subunit_alpha6"/>
</dbReference>
<feature type="domain" description="PRORP" evidence="20">
    <location>
        <begin position="334"/>
        <end position="410"/>
    </location>
</feature>
<dbReference type="GO" id="GO:0005634">
    <property type="term" value="C:nucleus"/>
    <property type="evidence" value="ECO:0007669"/>
    <property type="project" value="UniProtKB-SubCell"/>
</dbReference>
<evidence type="ECO:0000256" key="14">
    <source>
        <dbReference type="ARBA" id="ARBA00022942"/>
    </source>
</evidence>
<evidence type="ECO:0000256" key="11">
    <source>
        <dbReference type="ARBA" id="ARBA00022801"/>
    </source>
</evidence>
<evidence type="ECO:0000256" key="3">
    <source>
        <dbReference type="ARBA" id="ARBA00004123"/>
    </source>
</evidence>
<dbReference type="Proteomes" id="UP000319801">
    <property type="component" value="Unassembled WGS sequence"/>
</dbReference>
<dbReference type="InterPro" id="IPR023332">
    <property type="entry name" value="Proteasome_alpha-type"/>
</dbReference>
<evidence type="ECO:0000256" key="17">
    <source>
        <dbReference type="ARBA" id="ARBA00023242"/>
    </source>
</evidence>
<comment type="caution">
    <text evidence="21">The sequence shown here is derived from an EMBL/GenBank/DDBJ whole genome shotgun (WGS) entry which is preliminary data.</text>
</comment>
<dbReference type="Pfam" id="PF00227">
    <property type="entry name" value="Proteasome"/>
    <property type="match status" value="1"/>
</dbReference>
<dbReference type="CDD" id="cd03754">
    <property type="entry name" value="proteasome_alpha_type_6"/>
    <property type="match status" value="1"/>
</dbReference>
<evidence type="ECO:0000256" key="12">
    <source>
        <dbReference type="ARBA" id="ARBA00022833"/>
    </source>
</evidence>
<evidence type="ECO:0000256" key="16">
    <source>
        <dbReference type="ARBA" id="ARBA00023128"/>
    </source>
</evidence>
<comment type="subcellular location">
    <subcellularLocation>
        <location evidence="4">Mitochondrion</location>
    </subcellularLocation>
    <subcellularLocation>
        <location evidence="3">Nucleus</location>
    </subcellularLocation>
</comment>
<evidence type="ECO:0000256" key="15">
    <source>
        <dbReference type="ARBA" id="ARBA00022946"/>
    </source>
</evidence>
<keyword evidence="10" id="KW-0479">Metal-binding</keyword>
<proteinExistence type="inferred from homology"/>
<evidence type="ECO:0000313" key="22">
    <source>
        <dbReference type="Proteomes" id="UP000319801"/>
    </source>
</evidence>
<dbReference type="Gene3D" id="3.60.20.10">
    <property type="entry name" value="Glutamine Phosphoribosylpyrophosphate, subunit 1, domain 1"/>
    <property type="match status" value="1"/>
</dbReference>
<evidence type="ECO:0000256" key="13">
    <source>
        <dbReference type="ARBA" id="ARBA00022842"/>
    </source>
</evidence>
<dbReference type="InterPro" id="IPR031595">
    <property type="entry name" value="PRORP_C"/>
</dbReference>
<dbReference type="PANTHER" id="PTHR13547:SF1">
    <property type="entry name" value="MITOCHONDRIAL RIBONUCLEASE P CATALYTIC SUBUNIT"/>
    <property type="match status" value="1"/>
</dbReference>
<feature type="compositionally biased region" description="Basic and acidic residues" evidence="19">
    <location>
        <begin position="85"/>
        <end position="100"/>
    </location>
</feature>
<evidence type="ECO:0000313" key="21">
    <source>
        <dbReference type="EMBL" id="TTY87652.1"/>
    </source>
</evidence>
<dbReference type="GO" id="GO:0051603">
    <property type="term" value="P:proteolysis involved in protein catabolic process"/>
    <property type="evidence" value="ECO:0007669"/>
    <property type="project" value="InterPro"/>
</dbReference>
<feature type="region of interest" description="Disordered" evidence="19">
    <location>
        <begin position="85"/>
        <end position="106"/>
    </location>
</feature>
<keyword evidence="11" id="KW-0378">Hydrolase</keyword>
<dbReference type="Gene3D" id="3.40.50.11980">
    <property type="match status" value="2"/>
</dbReference>
<dbReference type="InterPro" id="IPR001353">
    <property type="entry name" value="Proteasome_sua/b"/>
</dbReference>
<protein>
    <recommendedName>
        <fullName evidence="6">ribonuclease P</fullName>
        <ecNumber evidence="6">3.1.26.5</ecNumber>
    </recommendedName>
</protein>
<dbReference type="PROSITE" id="PS51475">
    <property type="entry name" value="PROTEASOME_ALPHA_2"/>
    <property type="match status" value="1"/>
</dbReference>
<dbReference type="GO" id="GO:0030678">
    <property type="term" value="C:mitochondrial ribonuclease P complex"/>
    <property type="evidence" value="ECO:0007669"/>
    <property type="project" value="TreeGrafter"/>
</dbReference>
<evidence type="ECO:0000256" key="18">
    <source>
        <dbReference type="PROSITE-ProRule" id="PRU00808"/>
    </source>
</evidence>
<evidence type="ECO:0000256" key="9">
    <source>
        <dbReference type="ARBA" id="ARBA00022722"/>
    </source>
</evidence>
<dbReference type="FunFam" id="1.25.40.10:FF:001403">
    <property type="entry name" value="Mitochondrial ribonuclease P protein 3-like Protein"/>
    <property type="match status" value="1"/>
</dbReference>
<evidence type="ECO:0000256" key="5">
    <source>
        <dbReference type="ARBA" id="ARBA00007626"/>
    </source>
</evidence>
<evidence type="ECO:0000256" key="7">
    <source>
        <dbReference type="ARBA" id="ARBA00022490"/>
    </source>
</evidence>
<dbReference type="SUPFAM" id="SSF56235">
    <property type="entry name" value="N-terminal nucleophile aminohydrolases (Ntn hydrolases)"/>
    <property type="match status" value="1"/>
</dbReference>
<gene>
    <name evidence="21" type="ORF">Baya_16471</name>
</gene>
<dbReference type="GO" id="GO:0097745">
    <property type="term" value="P:mitochondrial tRNA 5'-end processing"/>
    <property type="evidence" value="ECO:0007669"/>
    <property type="project" value="TreeGrafter"/>
</dbReference>
<keyword evidence="22" id="KW-1185">Reference proteome</keyword>
<comment type="similarity">
    <text evidence="18">Belongs to the peptidase T1A family.</text>
</comment>
<comment type="catalytic activity">
    <reaction evidence="1">
        <text>Endonucleolytic cleavage of RNA, removing 5'-extranucleotides from tRNA precursor.</text>
        <dbReference type="EC" id="3.1.26.5"/>
    </reaction>
</comment>
<keyword evidence="16" id="KW-0496">Mitochondrion</keyword>
<comment type="cofactor">
    <cofactor evidence="2">
        <name>Mg(2+)</name>
        <dbReference type="ChEBI" id="CHEBI:18420"/>
    </cofactor>
</comment>
<keyword evidence="17" id="KW-0539">Nucleus</keyword>
<evidence type="ECO:0000259" key="20">
    <source>
        <dbReference type="Pfam" id="PF16953"/>
    </source>
</evidence>